<evidence type="ECO:0000313" key="1">
    <source>
        <dbReference type="EMBL" id="MDV7263081.1"/>
    </source>
</evidence>
<evidence type="ECO:0000313" key="2">
    <source>
        <dbReference type="Proteomes" id="UP001185863"/>
    </source>
</evidence>
<dbReference type="Proteomes" id="UP001185863">
    <property type="component" value="Unassembled WGS sequence"/>
</dbReference>
<gene>
    <name evidence="1" type="ORF">R4315_00720</name>
</gene>
<dbReference type="EMBL" id="JAWLUP010000001">
    <property type="protein sequence ID" value="MDV7263081.1"/>
    <property type="molecule type" value="Genomic_DNA"/>
</dbReference>
<comment type="caution">
    <text evidence="1">The sequence shown here is derived from an EMBL/GenBank/DDBJ whole genome shotgun (WGS) entry which is preliminary data.</text>
</comment>
<dbReference type="RefSeq" id="WP_317746169.1">
    <property type="nucleotide sequence ID" value="NZ_JAWLUP010000001.1"/>
</dbReference>
<proteinExistence type="predicted"/>
<name>A0AAE4UUC2_9NOCA</name>
<sequence length="140" mass="15073">MTDARSVLIVVDAANVVGSRPDGWWRDRGGAARRLLVKLARWQERLDEPPEVIAVLEGAARVAVADEPEVNSHHLQVVLADGSGDDAIVGIVAEAVETNSDRPVTVVTADRGLRARVEALEAGTVGPRWLLDRIESPGER</sequence>
<accession>A0AAE4UUC2</accession>
<organism evidence="1 2">
    <name type="scientific">Rhodococcus oxybenzonivorans</name>
    <dbReference type="NCBI Taxonomy" id="1990687"/>
    <lineage>
        <taxon>Bacteria</taxon>
        <taxon>Bacillati</taxon>
        <taxon>Actinomycetota</taxon>
        <taxon>Actinomycetes</taxon>
        <taxon>Mycobacteriales</taxon>
        <taxon>Nocardiaceae</taxon>
        <taxon>Rhodococcus</taxon>
    </lineage>
</organism>
<dbReference type="AlphaFoldDB" id="A0AAE4UUC2"/>
<reference evidence="1" key="1">
    <citation type="submission" date="2023-10" db="EMBL/GenBank/DDBJ databases">
        <title>Development of a sustainable strategy for remediation of hydrocarbon-contaminated territories based on the waste exchange concept.</title>
        <authorList>
            <person name="Krivoruchko A."/>
        </authorList>
    </citation>
    <scope>NUCLEOTIDE SEQUENCE</scope>
    <source>
        <strain evidence="1">IEGM 68</strain>
    </source>
</reference>
<evidence type="ECO:0008006" key="3">
    <source>
        <dbReference type="Google" id="ProtNLM"/>
    </source>
</evidence>
<protein>
    <recommendedName>
        <fullName evidence="3">NTP pyrophosphohydrolase</fullName>
    </recommendedName>
</protein>